<dbReference type="InterPro" id="IPR038507">
    <property type="entry name" value="YcnI-like_sf"/>
</dbReference>
<protein>
    <submittedName>
        <fullName evidence="2">Uncharacterized protein YcnI</fullName>
    </submittedName>
</protein>
<gene>
    <name evidence="2" type="ORF">C8N29_107114</name>
</gene>
<reference evidence="2 3" key="1">
    <citation type="submission" date="2018-04" db="EMBL/GenBank/DDBJ databases">
        <title>Genomic Encyclopedia of Archaeal and Bacterial Type Strains, Phase II (KMG-II): from individual species to whole genera.</title>
        <authorList>
            <person name="Goeker M."/>
        </authorList>
    </citation>
    <scope>NUCLEOTIDE SEQUENCE [LARGE SCALE GENOMIC DNA]</scope>
    <source>
        <strain evidence="2 3">DSM 5822</strain>
    </source>
</reference>
<dbReference type="Gene3D" id="2.60.40.2230">
    <property type="entry name" value="Uncharacterised protein YcnI-like PF07987, DUF1775"/>
    <property type="match status" value="1"/>
</dbReference>
<feature type="chain" id="PRO_5015536562" evidence="1">
    <location>
        <begin position="24"/>
        <end position="240"/>
    </location>
</feature>
<proteinExistence type="predicted"/>
<evidence type="ECO:0000313" key="2">
    <source>
        <dbReference type="EMBL" id="PTQ89381.1"/>
    </source>
</evidence>
<sequence>MLNRSVLAMTLVGALVASQFASAHVGFFRDSNNLPITGNTIIATLNVPHGCHDAADVGYDTNKIEVKMPAGVALSSVMPMHSTFGKVKIVKDNAGKVSSLVWEQKTEDVQTEASHFYQVSFRVALSTINGTTTTPIPAFSTLGFETTQYCGANNQLSEVWTGANTPTLYILPKRGLGWNKYTVPNTLDLTGTAKNFFTDAAIVWKNKEGHSANGQTLELIKKNATQLLTIPAGSDIWVKY</sequence>
<accession>A0A2T5IZL0</accession>
<name>A0A2T5IZL0_9GAMM</name>
<dbReference type="Proteomes" id="UP000244223">
    <property type="component" value="Unassembled WGS sequence"/>
</dbReference>
<feature type="signal peptide" evidence="1">
    <location>
        <begin position="1"/>
        <end position="23"/>
    </location>
</feature>
<keyword evidence="3" id="KW-1185">Reference proteome</keyword>
<evidence type="ECO:0000256" key="1">
    <source>
        <dbReference type="SAM" id="SignalP"/>
    </source>
</evidence>
<dbReference type="OrthoDB" id="9796962at2"/>
<keyword evidence="1" id="KW-0732">Signal</keyword>
<dbReference type="EMBL" id="QAON01000007">
    <property type="protein sequence ID" value="PTQ89381.1"/>
    <property type="molecule type" value="Genomic_DNA"/>
</dbReference>
<dbReference type="AlphaFoldDB" id="A0A2T5IZL0"/>
<organism evidence="2 3">
    <name type="scientific">Agitococcus lubricus</name>
    <dbReference type="NCBI Taxonomy" id="1077255"/>
    <lineage>
        <taxon>Bacteria</taxon>
        <taxon>Pseudomonadati</taxon>
        <taxon>Pseudomonadota</taxon>
        <taxon>Gammaproteobacteria</taxon>
        <taxon>Moraxellales</taxon>
        <taxon>Moraxellaceae</taxon>
        <taxon>Agitococcus</taxon>
    </lineage>
</organism>
<evidence type="ECO:0000313" key="3">
    <source>
        <dbReference type="Proteomes" id="UP000244223"/>
    </source>
</evidence>
<dbReference type="RefSeq" id="WP_107865706.1">
    <property type="nucleotide sequence ID" value="NZ_QAON01000007.1"/>
</dbReference>
<comment type="caution">
    <text evidence="2">The sequence shown here is derived from an EMBL/GenBank/DDBJ whole genome shotgun (WGS) entry which is preliminary data.</text>
</comment>